<reference evidence="2" key="2">
    <citation type="journal article" date="2021" name="PeerJ">
        <title>Extensive microbial diversity within the chicken gut microbiome revealed by metagenomics and culture.</title>
        <authorList>
            <person name="Gilroy R."/>
            <person name="Ravi A."/>
            <person name="Getino M."/>
            <person name="Pursley I."/>
            <person name="Horton D.L."/>
            <person name="Alikhan N.F."/>
            <person name="Baker D."/>
            <person name="Gharbi K."/>
            <person name="Hall N."/>
            <person name="Watson M."/>
            <person name="Adriaenssens E.M."/>
            <person name="Foster-Nyarko E."/>
            <person name="Jarju S."/>
            <person name="Secka A."/>
            <person name="Antonio M."/>
            <person name="Oren A."/>
            <person name="Chaudhuri R.R."/>
            <person name="La Ragione R."/>
            <person name="Hildebrand F."/>
            <person name="Pallen M.J."/>
        </authorList>
    </citation>
    <scope>NUCLEOTIDE SEQUENCE</scope>
    <source>
        <strain evidence="2">ChiSjej5B23-6657</strain>
    </source>
</reference>
<comment type="caution">
    <text evidence="2">The sequence shown here is derived from an EMBL/GenBank/DDBJ whole genome shotgun (WGS) entry which is preliminary data.</text>
</comment>
<keyword evidence="1" id="KW-0732">Signal</keyword>
<feature type="signal peptide" evidence="1">
    <location>
        <begin position="1"/>
        <end position="29"/>
    </location>
</feature>
<dbReference type="EMBL" id="DVHM01000052">
    <property type="protein sequence ID" value="HIR70300.1"/>
    <property type="molecule type" value="Genomic_DNA"/>
</dbReference>
<dbReference type="Proteomes" id="UP000823912">
    <property type="component" value="Unassembled WGS sequence"/>
</dbReference>
<dbReference type="AlphaFoldDB" id="A0A9D1E8E4"/>
<evidence type="ECO:0000256" key="1">
    <source>
        <dbReference type="SAM" id="SignalP"/>
    </source>
</evidence>
<reference evidence="2" key="1">
    <citation type="submission" date="2020-10" db="EMBL/GenBank/DDBJ databases">
        <authorList>
            <person name="Gilroy R."/>
        </authorList>
    </citation>
    <scope>NUCLEOTIDE SEQUENCE</scope>
    <source>
        <strain evidence="2">ChiSjej5B23-6657</strain>
    </source>
</reference>
<organism evidence="2 3">
    <name type="scientific">Candidatus Pullilachnospira gallistercoris</name>
    <dbReference type="NCBI Taxonomy" id="2840911"/>
    <lineage>
        <taxon>Bacteria</taxon>
        <taxon>Bacillati</taxon>
        <taxon>Bacillota</taxon>
        <taxon>Clostridia</taxon>
        <taxon>Lachnospirales</taxon>
        <taxon>Lachnospiraceae</taxon>
        <taxon>Lachnospiraceae incertae sedis</taxon>
        <taxon>Candidatus Pullilachnospira</taxon>
    </lineage>
</organism>
<evidence type="ECO:0008006" key="4">
    <source>
        <dbReference type="Google" id="ProtNLM"/>
    </source>
</evidence>
<dbReference type="PROSITE" id="PS51257">
    <property type="entry name" value="PROKAR_LIPOPROTEIN"/>
    <property type="match status" value="1"/>
</dbReference>
<evidence type="ECO:0000313" key="3">
    <source>
        <dbReference type="Proteomes" id="UP000823912"/>
    </source>
</evidence>
<name>A0A9D1E8E4_9FIRM</name>
<feature type="chain" id="PRO_5039160145" description="Lipocalin-like domain-containing protein" evidence="1">
    <location>
        <begin position="30"/>
        <end position="220"/>
    </location>
</feature>
<sequence>MEKAILSGGKKVAALLLAALLAFSMFGCGGDEDTSDQVIGTWALDYDMGPMISEEMGDEYADFQSPLEVSIRFDFDEDGNYRMYVDEDLFRTNFNNWMTAFAGYMSEELYQQIEAEGVDRATADQMIQETYGCTAQEYMTQLLQQSIDVDSLLDEIESTGGYEARGEKLFMADPGEEISANQYDLFKVDGDTLTLSLADDSQDPEVLPGLDYPLVFTRQQ</sequence>
<evidence type="ECO:0000313" key="2">
    <source>
        <dbReference type="EMBL" id="HIR70300.1"/>
    </source>
</evidence>
<accession>A0A9D1E8E4</accession>
<gene>
    <name evidence="2" type="ORF">IAA55_03370</name>
</gene>
<proteinExistence type="predicted"/>
<protein>
    <recommendedName>
        <fullName evidence="4">Lipocalin-like domain-containing protein</fullName>
    </recommendedName>
</protein>